<evidence type="ECO:0008006" key="2">
    <source>
        <dbReference type="Google" id="ProtNLM"/>
    </source>
</evidence>
<dbReference type="AlphaFoldDB" id="A0A0F8YKU0"/>
<gene>
    <name evidence="1" type="ORF">LCGC14_2884740</name>
</gene>
<sequence>MNKASIIQPWKKVCILRTEVRERQLKDEDFAVDLYRIVQRPPGKQPFYCDPDQFFATTYATENLRKFCTGLLRCLAGKSDGVSLINIAQTFGGGKTHALGTAYYLTCTDDEPSTKHPAVAEILADAKLKTPPSARVAAVSFDKVDWKGGGDVKSPAGEVRSFRMPWNLIAWQLLGQKGIDLLQRAEDELDYYEPP</sequence>
<dbReference type="EMBL" id="LAZR01056366">
    <property type="protein sequence ID" value="KKK74340.1"/>
    <property type="molecule type" value="Genomic_DNA"/>
</dbReference>
<name>A0A0F8YKU0_9ZZZZ</name>
<organism evidence="1">
    <name type="scientific">marine sediment metagenome</name>
    <dbReference type="NCBI Taxonomy" id="412755"/>
    <lineage>
        <taxon>unclassified sequences</taxon>
        <taxon>metagenomes</taxon>
        <taxon>ecological metagenomes</taxon>
    </lineage>
</organism>
<reference evidence="1" key="1">
    <citation type="journal article" date="2015" name="Nature">
        <title>Complex archaea that bridge the gap between prokaryotes and eukaryotes.</title>
        <authorList>
            <person name="Spang A."/>
            <person name="Saw J.H."/>
            <person name="Jorgensen S.L."/>
            <person name="Zaremba-Niedzwiedzka K."/>
            <person name="Martijn J."/>
            <person name="Lind A.E."/>
            <person name="van Eijk R."/>
            <person name="Schleper C."/>
            <person name="Guy L."/>
            <person name="Ettema T.J."/>
        </authorList>
    </citation>
    <scope>NUCLEOTIDE SEQUENCE</scope>
</reference>
<feature type="non-terminal residue" evidence="1">
    <location>
        <position position="195"/>
    </location>
</feature>
<protein>
    <recommendedName>
        <fullName evidence="2">Swt1-like HEPN domain-containing protein</fullName>
    </recommendedName>
</protein>
<proteinExistence type="predicted"/>
<comment type="caution">
    <text evidence="1">The sequence shown here is derived from an EMBL/GenBank/DDBJ whole genome shotgun (WGS) entry which is preliminary data.</text>
</comment>
<evidence type="ECO:0000313" key="1">
    <source>
        <dbReference type="EMBL" id="KKK74340.1"/>
    </source>
</evidence>
<accession>A0A0F8YKU0</accession>